<proteinExistence type="predicted"/>
<gene>
    <name evidence="2" type="ORF">MERR_LOCUS7065</name>
</gene>
<dbReference type="OrthoDB" id="124998at2759"/>
<evidence type="ECO:0008006" key="4">
    <source>
        <dbReference type="Google" id="ProtNLM"/>
    </source>
</evidence>
<keyword evidence="3" id="KW-1185">Reference proteome</keyword>
<evidence type="ECO:0000256" key="1">
    <source>
        <dbReference type="SAM" id="MobiDB-lite"/>
    </source>
</evidence>
<organism evidence="2 3">
    <name type="scientific">Microthlaspi erraticum</name>
    <dbReference type="NCBI Taxonomy" id="1685480"/>
    <lineage>
        <taxon>Eukaryota</taxon>
        <taxon>Viridiplantae</taxon>
        <taxon>Streptophyta</taxon>
        <taxon>Embryophyta</taxon>
        <taxon>Tracheophyta</taxon>
        <taxon>Spermatophyta</taxon>
        <taxon>Magnoliopsida</taxon>
        <taxon>eudicotyledons</taxon>
        <taxon>Gunneridae</taxon>
        <taxon>Pentapetalae</taxon>
        <taxon>rosids</taxon>
        <taxon>malvids</taxon>
        <taxon>Brassicales</taxon>
        <taxon>Brassicaceae</taxon>
        <taxon>Coluteocarpeae</taxon>
        <taxon>Microthlaspi</taxon>
    </lineage>
</organism>
<name>A0A6D2HYZ1_9BRAS</name>
<protein>
    <recommendedName>
        <fullName evidence="4">DDE Tnp4 domain-containing protein</fullName>
    </recommendedName>
</protein>
<dbReference type="EMBL" id="CACVBM020000488">
    <property type="protein sequence ID" value="CAA7019830.1"/>
    <property type="molecule type" value="Genomic_DNA"/>
</dbReference>
<dbReference type="PANTHER" id="PTHR47150:SF5">
    <property type="entry name" value="OS07G0546750 PROTEIN"/>
    <property type="match status" value="1"/>
</dbReference>
<evidence type="ECO:0000313" key="2">
    <source>
        <dbReference type="EMBL" id="CAA7019830.1"/>
    </source>
</evidence>
<accession>A0A6D2HYZ1</accession>
<dbReference type="Pfam" id="PF04827">
    <property type="entry name" value="Plant_tran"/>
    <property type="match status" value="1"/>
</dbReference>
<dbReference type="PANTHER" id="PTHR47150">
    <property type="entry name" value="OS12G0169200 PROTEIN"/>
    <property type="match status" value="1"/>
</dbReference>
<evidence type="ECO:0000313" key="3">
    <source>
        <dbReference type="Proteomes" id="UP000467841"/>
    </source>
</evidence>
<comment type="caution">
    <text evidence="2">The sequence shown here is derived from an EMBL/GenBank/DDBJ whole genome shotgun (WGS) entry which is preliminary data.</text>
</comment>
<dbReference type="Proteomes" id="UP000467841">
    <property type="component" value="Unassembled WGS sequence"/>
</dbReference>
<feature type="region of interest" description="Disordered" evidence="1">
    <location>
        <begin position="330"/>
        <end position="350"/>
    </location>
</feature>
<sequence>MASSSNHPFSFDDEFQQAIDYEFASSMRECLDDINEVLEPEKRRKKRAVIDRRREEGNIRLINDYFSENAYLSRPIFRRRFRMNRPLFMRIVNKLSDLPFFQHIPDGTGKPGLTGLQKCTAAIRMLAYGNAADAVDEYLRLGASTALKCLHKFTNAIIGFYEEDYLRRPTPADLKRLLKAVASYDLWIWHAFFGPPGTLNDINVLHRSPVFDDILEGRAPKVSFSVNGHRYKKAYYLTDGIYPEWSTFVKPIPQPGEPKAKLFCAHQSFARKEVERAFGVLQARFAIVKNPSLTMDKEKIGNIMKACIILHNMIVEDERDAETIDNVTEFQQGGADGSGSSRVRPPDRLPSNVHNIMANRADIRDQQKHHQLKADLVEHIWNKFGH</sequence>
<dbReference type="InterPro" id="IPR006912">
    <property type="entry name" value="Harbinger_derived_prot"/>
</dbReference>
<dbReference type="AlphaFoldDB" id="A0A6D2HYZ1"/>
<reference evidence="2" key="1">
    <citation type="submission" date="2020-01" db="EMBL/GenBank/DDBJ databases">
        <authorList>
            <person name="Mishra B."/>
        </authorList>
    </citation>
    <scope>NUCLEOTIDE SEQUENCE [LARGE SCALE GENOMIC DNA]</scope>
</reference>